<name>A0A9P4PAR4_9PLEO</name>
<dbReference type="PANTHER" id="PTHR42071">
    <property type="entry name" value="PROTOGLOBIN DOMAIN-CONTAINING PROTEIN"/>
    <property type="match status" value="1"/>
</dbReference>
<evidence type="ECO:0000313" key="3">
    <source>
        <dbReference type="EMBL" id="KAF2441565.1"/>
    </source>
</evidence>
<proteinExistence type="predicted"/>
<dbReference type="OrthoDB" id="10027058at2759"/>
<dbReference type="InterPro" id="IPR044398">
    <property type="entry name" value="Globin-sensor_dom"/>
</dbReference>
<comment type="caution">
    <text evidence="3">The sequence shown here is derived from an EMBL/GenBank/DDBJ whole genome shotgun (WGS) entry which is preliminary data.</text>
</comment>
<dbReference type="Proteomes" id="UP000799764">
    <property type="component" value="Unassembled WGS sequence"/>
</dbReference>
<keyword evidence="4" id="KW-1185">Reference proteome</keyword>
<reference evidence="3" key="1">
    <citation type="journal article" date="2020" name="Stud. Mycol.">
        <title>101 Dothideomycetes genomes: a test case for predicting lifestyles and emergence of pathogens.</title>
        <authorList>
            <person name="Haridas S."/>
            <person name="Albert R."/>
            <person name="Binder M."/>
            <person name="Bloem J."/>
            <person name="Labutti K."/>
            <person name="Salamov A."/>
            <person name="Andreopoulos B."/>
            <person name="Baker S."/>
            <person name="Barry K."/>
            <person name="Bills G."/>
            <person name="Bluhm B."/>
            <person name="Cannon C."/>
            <person name="Castanera R."/>
            <person name="Culley D."/>
            <person name="Daum C."/>
            <person name="Ezra D."/>
            <person name="Gonzalez J."/>
            <person name="Henrissat B."/>
            <person name="Kuo A."/>
            <person name="Liang C."/>
            <person name="Lipzen A."/>
            <person name="Lutzoni F."/>
            <person name="Magnuson J."/>
            <person name="Mondo S."/>
            <person name="Nolan M."/>
            <person name="Ohm R."/>
            <person name="Pangilinan J."/>
            <person name="Park H.-J."/>
            <person name="Ramirez L."/>
            <person name="Alfaro M."/>
            <person name="Sun H."/>
            <person name="Tritt A."/>
            <person name="Yoshinaga Y."/>
            <person name="Zwiers L.-H."/>
            <person name="Turgeon B."/>
            <person name="Goodwin S."/>
            <person name="Spatafora J."/>
            <person name="Crous P."/>
            <person name="Grigoriev I."/>
        </authorList>
    </citation>
    <scope>NUCLEOTIDE SEQUENCE</scope>
    <source>
        <strain evidence="3">CBS 690.94</strain>
    </source>
</reference>
<dbReference type="AlphaFoldDB" id="A0A9P4PAR4"/>
<sequence>MHFDRRELYTDLETRVRYLHSFLDFSSRDIEALISGAKYIKALIPALVNIVYKKLLQYDITARAFETRSTSYEGPVDMNLNETSPQIMHRKMFLRAYLTKLCSDPSKMEYWEYLDKVGMMHVGQGRVHPLHVEYIHIGVTLSFIQDVLMEAILSHPRLKMDRKIALVKALSKVIWIQNDLFAKWYVRDGDEFLEERLVPEIEPEGYLHGKKILRSGSDSEGEIEDADMATGSCPFKNLVTPVASGPRVAPKSPLSSHLEGMNLNDEPASTPKTEPAESRLSPSPIPPVSPTISPSAIPRPVPGRRLGGVVLAEAGIAPSHRALKTSCLFNKAPKVLRERRAKVHSAAFPA</sequence>
<dbReference type="Pfam" id="PF11563">
    <property type="entry name" value="Protoglobin"/>
    <property type="match status" value="1"/>
</dbReference>
<feature type="region of interest" description="Disordered" evidence="1">
    <location>
        <begin position="244"/>
        <end position="300"/>
    </location>
</feature>
<feature type="domain" description="Globin-sensor" evidence="2">
    <location>
        <begin position="13"/>
        <end position="190"/>
    </location>
</feature>
<dbReference type="InterPro" id="IPR012292">
    <property type="entry name" value="Globin/Proto"/>
</dbReference>
<dbReference type="GO" id="GO:0020037">
    <property type="term" value="F:heme binding"/>
    <property type="evidence" value="ECO:0007669"/>
    <property type="project" value="InterPro"/>
</dbReference>
<evidence type="ECO:0000259" key="2">
    <source>
        <dbReference type="Pfam" id="PF11563"/>
    </source>
</evidence>
<dbReference type="PANTHER" id="PTHR42071:SF1">
    <property type="entry name" value="GLOBIN-SENSOR DOMAIN-CONTAINING PROTEIN"/>
    <property type="match status" value="1"/>
</dbReference>
<evidence type="ECO:0000313" key="4">
    <source>
        <dbReference type="Proteomes" id="UP000799764"/>
    </source>
</evidence>
<organism evidence="3 4">
    <name type="scientific">Karstenula rhodostoma CBS 690.94</name>
    <dbReference type="NCBI Taxonomy" id="1392251"/>
    <lineage>
        <taxon>Eukaryota</taxon>
        <taxon>Fungi</taxon>
        <taxon>Dikarya</taxon>
        <taxon>Ascomycota</taxon>
        <taxon>Pezizomycotina</taxon>
        <taxon>Dothideomycetes</taxon>
        <taxon>Pleosporomycetidae</taxon>
        <taxon>Pleosporales</taxon>
        <taxon>Massarineae</taxon>
        <taxon>Didymosphaeriaceae</taxon>
        <taxon>Karstenula</taxon>
    </lineage>
</organism>
<gene>
    <name evidence="3" type="ORF">P171DRAFT_488019</name>
</gene>
<dbReference type="Gene3D" id="1.10.490.10">
    <property type="entry name" value="Globins"/>
    <property type="match status" value="1"/>
</dbReference>
<dbReference type="EMBL" id="MU001505">
    <property type="protein sequence ID" value="KAF2441565.1"/>
    <property type="molecule type" value="Genomic_DNA"/>
</dbReference>
<dbReference type="GO" id="GO:0019825">
    <property type="term" value="F:oxygen binding"/>
    <property type="evidence" value="ECO:0007669"/>
    <property type="project" value="InterPro"/>
</dbReference>
<accession>A0A9P4PAR4</accession>
<evidence type="ECO:0000256" key="1">
    <source>
        <dbReference type="SAM" id="MobiDB-lite"/>
    </source>
</evidence>
<protein>
    <recommendedName>
        <fullName evidence="2">Globin-sensor domain-containing protein</fullName>
    </recommendedName>
</protein>